<dbReference type="Gene3D" id="1.25.40.10">
    <property type="entry name" value="Tetratricopeptide repeat domain"/>
    <property type="match status" value="1"/>
</dbReference>
<dbReference type="Pfam" id="PF13411">
    <property type="entry name" value="MerR_1"/>
    <property type="match status" value="1"/>
</dbReference>
<feature type="domain" description="BRCT" evidence="5">
    <location>
        <begin position="61"/>
        <end position="148"/>
    </location>
</feature>
<feature type="repeat" description="TPR" evidence="3">
    <location>
        <begin position="379"/>
        <end position="412"/>
    </location>
</feature>
<dbReference type="Pfam" id="PF13432">
    <property type="entry name" value="TPR_16"/>
    <property type="match status" value="1"/>
</dbReference>
<keyword evidence="7" id="KW-1185">Reference proteome</keyword>
<dbReference type="SUPFAM" id="SSF46955">
    <property type="entry name" value="Putative DNA-binding domain"/>
    <property type="match status" value="1"/>
</dbReference>
<dbReference type="PROSITE" id="PS50172">
    <property type="entry name" value="BRCT"/>
    <property type="match status" value="1"/>
</dbReference>
<feature type="region of interest" description="Disordered" evidence="4">
    <location>
        <begin position="1"/>
        <end position="65"/>
    </location>
</feature>
<reference evidence="7" key="1">
    <citation type="submission" date="2011-02" db="EMBL/GenBank/DDBJ databases">
        <title>The complete genome of Planctomyces brasiliensis DSM 5305.</title>
        <authorList>
            <person name="Lucas S."/>
            <person name="Copeland A."/>
            <person name="Lapidus A."/>
            <person name="Bruce D."/>
            <person name="Goodwin L."/>
            <person name="Pitluck S."/>
            <person name="Kyrpides N."/>
            <person name="Mavromatis K."/>
            <person name="Pagani I."/>
            <person name="Ivanova N."/>
            <person name="Ovchinnikova G."/>
            <person name="Lu M."/>
            <person name="Detter J.C."/>
            <person name="Han C."/>
            <person name="Land M."/>
            <person name="Hauser L."/>
            <person name="Markowitz V."/>
            <person name="Cheng J.-F."/>
            <person name="Hugenholtz P."/>
            <person name="Woyke T."/>
            <person name="Wu D."/>
            <person name="Tindall B."/>
            <person name="Pomrenke H.G."/>
            <person name="Brambilla E."/>
            <person name="Klenk H.-P."/>
            <person name="Eisen J.A."/>
        </authorList>
    </citation>
    <scope>NUCLEOTIDE SEQUENCE [LARGE SCALE GENOMIC DNA]</scope>
    <source>
        <strain evidence="7">ATCC 49424 / DSM 5305 / JCM 21570 / NBRC 103401 / IFAM 1448</strain>
    </source>
</reference>
<dbReference type="STRING" id="756272.Plabr_2882"/>
<evidence type="ECO:0000256" key="1">
    <source>
        <dbReference type="ARBA" id="ARBA00022737"/>
    </source>
</evidence>
<name>F0SFM1_RUBBR</name>
<dbReference type="SMART" id="SM00028">
    <property type="entry name" value="TPR"/>
    <property type="match status" value="4"/>
</dbReference>
<evidence type="ECO:0000256" key="2">
    <source>
        <dbReference type="ARBA" id="ARBA00022803"/>
    </source>
</evidence>
<dbReference type="RefSeq" id="WP_013629203.1">
    <property type="nucleotide sequence ID" value="NC_015174.1"/>
</dbReference>
<dbReference type="InterPro" id="IPR009061">
    <property type="entry name" value="DNA-bd_dom_put_sf"/>
</dbReference>
<keyword evidence="1" id="KW-0677">Repeat</keyword>
<keyword evidence="2 3" id="KW-0802">TPR repeat</keyword>
<dbReference type="EMBL" id="CP002546">
    <property type="protein sequence ID" value="ADY60481.1"/>
    <property type="molecule type" value="Genomic_DNA"/>
</dbReference>
<gene>
    <name evidence="6" type="ordered locus">Plabr_2882</name>
</gene>
<dbReference type="PROSITE" id="PS50005">
    <property type="entry name" value="TPR"/>
    <property type="match status" value="3"/>
</dbReference>
<proteinExistence type="predicted"/>
<dbReference type="CDD" id="cd17748">
    <property type="entry name" value="BRCT_DNA_ligase_like"/>
    <property type="match status" value="1"/>
</dbReference>
<accession>F0SFM1</accession>
<feature type="repeat" description="TPR" evidence="3">
    <location>
        <begin position="345"/>
        <end position="378"/>
    </location>
</feature>
<dbReference type="InterPro" id="IPR051685">
    <property type="entry name" value="Ycf3/AcsC/BcsC/TPR_MFPF"/>
</dbReference>
<protein>
    <submittedName>
        <fullName evidence="6">BRCT domain protein</fullName>
    </submittedName>
</protein>
<dbReference type="HOGENOM" id="CLU_050368_0_0_0"/>
<dbReference type="SUPFAM" id="SSF48452">
    <property type="entry name" value="TPR-like"/>
    <property type="match status" value="1"/>
</dbReference>
<evidence type="ECO:0000259" key="5">
    <source>
        <dbReference type="PROSITE" id="PS50172"/>
    </source>
</evidence>
<dbReference type="GO" id="GO:0003677">
    <property type="term" value="F:DNA binding"/>
    <property type="evidence" value="ECO:0007669"/>
    <property type="project" value="InterPro"/>
</dbReference>
<organism evidence="6 7">
    <name type="scientific">Rubinisphaera brasiliensis (strain ATCC 49424 / DSM 5305 / JCM 21570 / IAM 15109 / NBRC 103401 / IFAM 1448)</name>
    <name type="common">Planctomyces brasiliensis</name>
    <dbReference type="NCBI Taxonomy" id="756272"/>
    <lineage>
        <taxon>Bacteria</taxon>
        <taxon>Pseudomonadati</taxon>
        <taxon>Planctomycetota</taxon>
        <taxon>Planctomycetia</taxon>
        <taxon>Planctomycetales</taxon>
        <taxon>Planctomycetaceae</taxon>
        <taxon>Rubinisphaera</taxon>
    </lineage>
</organism>
<dbReference type="eggNOG" id="COG0272">
    <property type="taxonomic scope" value="Bacteria"/>
</dbReference>
<dbReference type="PROSITE" id="PS50293">
    <property type="entry name" value="TPR_REGION"/>
    <property type="match status" value="1"/>
</dbReference>
<dbReference type="PANTHER" id="PTHR44943">
    <property type="entry name" value="CELLULOSE SYNTHASE OPERON PROTEIN C"/>
    <property type="match status" value="1"/>
</dbReference>
<dbReference type="Gene3D" id="3.40.50.10190">
    <property type="entry name" value="BRCT domain"/>
    <property type="match status" value="1"/>
</dbReference>
<sequence>MDEKRHSLRVVNEDEDTAENDGSSSPAPQSAPDEKNSSPAVGESVADAVGQSSAAQPEPQENPLVLEGESVAITGTLASMTHDQAAEQIQRHGGVTTTHVSRQTTMLVIGEEGWPLESDGKPSQKLQAAQALIDDGHSLRIVPETDWLRMLELNVENPDVKRLYTPAMLSQLLDIPVHVIRTWERAGLIRAEKRIFRLPFFSYQEVTAARRVSELLQSGVKQQQLTRSLQMLKKYLPDPGRILEQLELLADHHQLVVRDQHGFLDPQTRQRYFAFTATVDADRPDGDAEDDDEIAGQVVGFPVDQSARRSATDWLVEGCRKAEVADVSAAIRCFRRALQINPQDAEAHFYLADSLYRLGKHEAALERYLAAIEHDPEYLEAWNQIGCVYAELNKFNDAIAAFDEALAIMPDFSETHLQKAETLRSMRRIDDAVVHWKAYLRNDEQGPWAELVHQRLEQAGVEFEG</sequence>
<dbReference type="Pfam" id="PF00533">
    <property type="entry name" value="BRCT"/>
    <property type="match status" value="1"/>
</dbReference>
<dbReference type="AlphaFoldDB" id="F0SFM1"/>
<dbReference type="SUPFAM" id="SSF52113">
    <property type="entry name" value="BRCT domain"/>
    <property type="match status" value="1"/>
</dbReference>
<dbReference type="eggNOG" id="COG0789">
    <property type="taxonomic scope" value="Bacteria"/>
</dbReference>
<dbReference type="InterPro" id="IPR019734">
    <property type="entry name" value="TPR_rpt"/>
</dbReference>
<dbReference type="InterPro" id="IPR036420">
    <property type="entry name" value="BRCT_dom_sf"/>
</dbReference>
<evidence type="ECO:0000313" key="6">
    <source>
        <dbReference type="EMBL" id="ADY60481.1"/>
    </source>
</evidence>
<dbReference type="Proteomes" id="UP000006860">
    <property type="component" value="Chromosome"/>
</dbReference>
<evidence type="ECO:0000256" key="3">
    <source>
        <dbReference type="PROSITE-ProRule" id="PRU00339"/>
    </source>
</evidence>
<evidence type="ECO:0000256" key="4">
    <source>
        <dbReference type="SAM" id="MobiDB-lite"/>
    </source>
</evidence>
<dbReference type="GO" id="GO:0006355">
    <property type="term" value="P:regulation of DNA-templated transcription"/>
    <property type="evidence" value="ECO:0007669"/>
    <property type="project" value="InterPro"/>
</dbReference>
<dbReference type="InterPro" id="IPR001357">
    <property type="entry name" value="BRCT_dom"/>
</dbReference>
<feature type="repeat" description="TPR" evidence="3">
    <location>
        <begin position="311"/>
        <end position="344"/>
    </location>
</feature>
<dbReference type="InterPro" id="IPR011990">
    <property type="entry name" value="TPR-like_helical_dom_sf"/>
</dbReference>
<dbReference type="Gene3D" id="1.10.1660.10">
    <property type="match status" value="1"/>
</dbReference>
<dbReference type="eggNOG" id="COG0457">
    <property type="taxonomic scope" value="Bacteria"/>
</dbReference>
<evidence type="ECO:0000313" key="7">
    <source>
        <dbReference type="Proteomes" id="UP000006860"/>
    </source>
</evidence>
<dbReference type="PANTHER" id="PTHR44943:SF8">
    <property type="entry name" value="TPR REPEAT-CONTAINING PROTEIN MJ0263"/>
    <property type="match status" value="1"/>
</dbReference>
<dbReference type="KEGG" id="pbs:Plabr_2882"/>
<dbReference type="Pfam" id="PF00515">
    <property type="entry name" value="TPR_1"/>
    <property type="match status" value="1"/>
</dbReference>
<dbReference type="InterPro" id="IPR000551">
    <property type="entry name" value="MerR-type_HTH_dom"/>
</dbReference>